<keyword evidence="1" id="KW-0812">Transmembrane</keyword>
<keyword evidence="1" id="KW-0472">Membrane</keyword>
<gene>
    <name evidence="2" type="ORF">FE251_08640</name>
</gene>
<feature type="transmembrane region" description="Helical" evidence="1">
    <location>
        <begin position="168"/>
        <end position="196"/>
    </location>
</feature>
<feature type="transmembrane region" description="Helical" evidence="1">
    <location>
        <begin position="28"/>
        <end position="44"/>
    </location>
</feature>
<feature type="transmembrane region" description="Helical" evidence="1">
    <location>
        <begin position="130"/>
        <end position="148"/>
    </location>
</feature>
<feature type="transmembrane region" description="Helical" evidence="1">
    <location>
        <begin position="232"/>
        <end position="250"/>
    </location>
</feature>
<accession>A0ABX5VMJ6</accession>
<dbReference type="PANTHER" id="PTHR47704">
    <property type="entry name" value="POTASSIUM TRANSPORTER KIMA"/>
    <property type="match status" value="1"/>
</dbReference>
<reference evidence="2 3" key="1">
    <citation type="submission" date="2019-05" db="EMBL/GenBank/DDBJ databases">
        <title>Georgenia *** sp. nov., and Georgenia *** sp. nov., isolated from the intestinal contents of plateau pika (Ochotona curzoniae) in the Qinghai-Tibet plateau of China.</title>
        <authorList>
            <person name="Tian Z."/>
        </authorList>
    </citation>
    <scope>NUCLEOTIDE SEQUENCE [LARGE SCALE GENOMIC DNA]</scope>
    <source>
        <strain evidence="2 3">Z294</strain>
    </source>
</reference>
<organism evidence="2 3">
    <name type="scientific">Georgenia wutianyii</name>
    <dbReference type="NCBI Taxonomy" id="2585135"/>
    <lineage>
        <taxon>Bacteria</taxon>
        <taxon>Bacillati</taxon>
        <taxon>Actinomycetota</taxon>
        <taxon>Actinomycetes</taxon>
        <taxon>Micrococcales</taxon>
        <taxon>Bogoriellaceae</taxon>
        <taxon>Georgenia</taxon>
    </lineage>
</organism>
<dbReference type="Proteomes" id="UP000313948">
    <property type="component" value="Chromosome"/>
</dbReference>
<dbReference type="PANTHER" id="PTHR47704:SF1">
    <property type="entry name" value="POTASSIUM TRANSPORTER KIMA"/>
    <property type="match status" value="1"/>
</dbReference>
<feature type="transmembrane region" description="Helical" evidence="1">
    <location>
        <begin position="89"/>
        <end position="109"/>
    </location>
</feature>
<protein>
    <recommendedName>
        <fullName evidence="4">Amino acid permease</fullName>
    </recommendedName>
</protein>
<feature type="transmembrane region" description="Helical" evidence="1">
    <location>
        <begin position="271"/>
        <end position="290"/>
    </location>
</feature>
<evidence type="ECO:0000313" key="3">
    <source>
        <dbReference type="Proteomes" id="UP000313948"/>
    </source>
</evidence>
<feature type="transmembrane region" description="Helical" evidence="1">
    <location>
        <begin position="56"/>
        <end position="77"/>
    </location>
</feature>
<keyword evidence="3" id="KW-1185">Reference proteome</keyword>
<feature type="transmembrane region" description="Helical" evidence="1">
    <location>
        <begin position="208"/>
        <end position="226"/>
    </location>
</feature>
<dbReference type="InterPro" id="IPR053153">
    <property type="entry name" value="APC_K+_Transporter"/>
</dbReference>
<evidence type="ECO:0000256" key="1">
    <source>
        <dbReference type="SAM" id="Phobius"/>
    </source>
</evidence>
<dbReference type="EMBL" id="CP040899">
    <property type="protein sequence ID" value="QDB79428.1"/>
    <property type="molecule type" value="Genomic_DNA"/>
</dbReference>
<sequence length="471" mass="48106">MLLIAASVSLAVVLLGVAVPAVRDRGLLPVLVLTAVVLVVHLTAPSRERWRALAAVGWTGAAVVVLLVLMATVGLASGADSDVPDPSRAAAGGGVLAVLVAGALSGVLLRPALPGHRGRPVADRRGTARSLAAGAGVLVTLVAVAAGVPAGGEEPTILGVADVGAPHVLVQVCAVLLAVVLLVTAVTSLSGAVLPARPGEAPAGRETRTGAVLLAAGAALATVLASDVVTLVVWYAVVILLATALTLHTGRRLWSRALETLYQPAARDRARAGRTVTTVAGAAVCASLVLVAVPGWPAVLAIALGSAMMWGVSRHDRELRAALAHVGQDRPLPTAVRAFVVVHAVDRPAVRAVAYARALRATSLEALTVPRGEQEAAARREQWAALDVPVPLVELAATPANPDTAVVEHVATARRAEPAGLAVVYLPELTARGPLRRLLLGRRTARLRARLLALPGTVVTTVPWPLEETSP</sequence>
<keyword evidence="1" id="KW-1133">Transmembrane helix</keyword>
<name>A0ABX5VMJ6_9MICO</name>
<proteinExistence type="predicted"/>
<evidence type="ECO:0000313" key="2">
    <source>
        <dbReference type="EMBL" id="QDB79428.1"/>
    </source>
</evidence>
<evidence type="ECO:0008006" key="4">
    <source>
        <dbReference type="Google" id="ProtNLM"/>
    </source>
</evidence>